<dbReference type="Pfam" id="PF12937">
    <property type="entry name" value="F-box-like"/>
    <property type="match status" value="1"/>
</dbReference>
<dbReference type="CDD" id="cd09917">
    <property type="entry name" value="F-box_SF"/>
    <property type="match status" value="1"/>
</dbReference>
<name>A0ABS1TT03_9BACI</name>
<dbReference type="Gene3D" id="1.20.1280.50">
    <property type="match status" value="1"/>
</dbReference>
<dbReference type="EMBL" id="JAESWB010000183">
    <property type="protein sequence ID" value="MBL4953396.1"/>
    <property type="molecule type" value="Genomic_DNA"/>
</dbReference>
<dbReference type="SUPFAM" id="SSF81383">
    <property type="entry name" value="F-box domain"/>
    <property type="match status" value="1"/>
</dbReference>
<dbReference type="PROSITE" id="PS50181">
    <property type="entry name" value="FBOX"/>
    <property type="match status" value="1"/>
</dbReference>
<protein>
    <submittedName>
        <fullName evidence="2">F-box protein</fullName>
    </submittedName>
</protein>
<keyword evidence="3" id="KW-1185">Reference proteome</keyword>
<evidence type="ECO:0000313" key="2">
    <source>
        <dbReference type="EMBL" id="MBL4953396.1"/>
    </source>
</evidence>
<organism evidence="2 3">
    <name type="scientific">Neobacillus paridis</name>
    <dbReference type="NCBI Taxonomy" id="2803862"/>
    <lineage>
        <taxon>Bacteria</taxon>
        <taxon>Bacillati</taxon>
        <taxon>Bacillota</taxon>
        <taxon>Bacilli</taxon>
        <taxon>Bacillales</taxon>
        <taxon>Bacillaceae</taxon>
        <taxon>Neobacillus</taxon>
    </lineage>
</organism>
<dbReference type="InterPro" id="IPR001810">
    <property type="entry name" value="F-box_dom"/>
</dbReference>
<evidence type="ECO:0000313" key="3">
    <source>
        <dbReference type="Proteomes" id="UP000623967"/>
    </source>
</evidence>
<evidence type="ECO:0000259" key="1">
    <source>
        <dbReference type="PROSITE" id="PS50181"/>
    </source>
</evidence>
<dbReference type="InterPro" id="IPR036047">
    <property type="entry name" value="F-box-like_dom_sf"/>
</dbReference>
<dbReference type="RefSeq" id="WP_202654660.1">
    <property type="nucleotide sequence ID" value="NZ_JAESWB010000183.1"/>
</dbReference>
<reference evidence="2 3" key="1">
    <citation type="submission" date="2021-01" db="EMBL/GenBank/DDBJ databases">
        <title>Genome public.</title>
        <authorList>
            <person name="Liu C."/>
            <person name="Sun Q."/>
        </authorList>
    </citation>
    <scope>NUCLEOTIDE SEQUENCE [LARGE SCALE GENOMIC DNA]</scope>
    <source>
        <strain evidence="2 3">YIM B02564</strain>
    </source>
</reference>
<feature type="domain" description="F-box" evidence="1">
    <location>
        <begin position="7"/>
        <end position="41"/>
    </location>
</feature>
<sequence length="84" mass="9206">MYSRQPEFGASLLPDELVGEVFNHLPLEDLASSYQVCRRWHGTEKSTGWVGAARAFTAWSLRAGLAPMDASAFHEALGRASRLG</sequence>
<gene>
    <name evidence="2" type="ORF">JK635_14400</name>
</gene>
<feature type="non-terminal residue" evidence="2">
    <location>
        <position position="84"/>
    </location>
</feature>
<proteinExistence type="predicted"/>
<accession>A0ABS1TT03</accession>
<comment type="caution">
    <text evidence="2">The sequence shown here is derived from an EMBL/GenBank/DDBJ whole genome shotgun (WGS) entry which is preliminary data.</text>
</comment>
<dbReference type="Proteomes" id="UP000623967">
    <property type="component" value="Unassembled WGS sequence"/>
</dbReference>